<feature type="compositionally biased region" description="Low complexity" evidence="1">
    <location>
        <begin position="72"/>
        <end position="81"/>
    </location>
</feature>
<comment type="caution">
    <text evidence="2">The sequence shown here is derived from an EMBL/GenBank/DDBJ whole genome shotgun (WGS) entry which is preliminary data.</text>
</comment>
<evidence type="ECO:0000256" key="1">
    <source>
        <dbReference type="SAM" id="MobiDB-lite"/>
    </source>
</evidence>
<feature type="region of interest" description="Disordered" evidence="1">
    <location>
        <begin position="1"/>
        <end position="22"/>
    </location>
</feature>
<dbReference type="EMBL" id="JAQNDK010000005">
    <property type="protein sequence ID" value="MDC0684396.1"/>
    <property type="molecule type" value="Genomic_DNA"/>
</dbReference>
<evidence type="ECO:0000313" key="2">
    <source>
        <dbReference type="EMBL" id="MDC0684396.1"/>
    </source>
</evidence>
<gene>
    <name evidence="2" type="ORF">POL72_42130</name>
</gene>
<protein>
    <recommendedName>
        <fullName evidence="4">PE-PGRS family protein</fullName>
    </recommendedName>
</protein>
<evidence type="ECO:0008006" key="4">
    <source>
        <dbReference type="Google" id="ProtNLM"/>
    </source>
</evidence>
<name>A0ABT5CH51_9BACT</name>
<keyword evidence="3" id="KW-1185">Reference proteome</keyword>
<proteinExistence type="predicted"/>
<dbReference type="Proteomes" id="UP001217485">
    <property type="component" value="Unassembled WGS sequence"/>
</dbReference>
<reference evidence="2 3" key="1">
    <citation type="submission" date="2023-01" db="EMBL/GenBank/DDBJ databases">
        <title>Minimal conservation of predation-associated metabolite biosynthetic gene clusters underscores biosynthetic potential of Myxococcota including descriptions for ten novel species: Archangium lansinium sp. nov., Myxococcus landrumus sp. nov., Nannocystis bai.</title>
        <authorList>
            <person name="Ahearne A."/>
            <person name="Stevens C."/>
            <person name="Dowd S."/>
        </authorList>
    </citation>
    <scope>NUCLEOTIDE SEQUENCE [LARGE SCALE GENOMIC DNA]</scope>
    <source>
        <strain evidence="2 3">WIWO2</strain>
    </source>
</reference>
<organism evidence="2 3">
    <name type="scientific">Sorangium atrum</name>
    <dbReference type="NCBI Taxonomy" id="2995308"/>
    <lineage>
        <taxon>Bacteria</taxon>
        <taxon>Pseudomonadati</taxon>
        <taxon>Myxococcota</taxon>
        <taxon>Polyangia</taxon>
        <taxon>Polyangiales</taxon>
        <taxon>Polyangiaceae</taxon>
        <taxon>Sorangium</taxon>
    </lineage>
</organism>
<dbReference type="RefSeq" id="WP_272102521.1">
    <property type="nucleotide sequence ID" value="NZ_JAQNDK010000005.1"/>
</dbReference>
<evidence type="ECO:0000313" key="3">
    <source>
        <dbReference type="Proteomes" id="UP001217485"/>
    </source>
</evidence>
<feature type="compositionally biased region" description="Gly residues" evidence="1">
    <location>
        <begin position="49"/>
        <end position="66"/>
    </location>
</feature>
<accession>A0ABT5CH51</accession>
<feature type="region of interest" description="Disordered" evidence="1">
    <location>
        <begin position="40"/>
        <end position="90"/>
    </location>
</feature>
<sequence>MWLGAATPPCRANAPPAAGYGATGKAAPFVVAELTTDVTLVGGTLPDPGAGGAGGSPQGGGRGGAGGRREGAGPANPAGPATSLEGGGTA</sequence>